<organism evidence="1 2">
    <name type="scientific">Lyngbya aestuarii BL J</name>
    <dbReference type="NCBI Taxonomy" id="1348334"/>
    <lineage>
        <taxon>Bacteria</taxon>
        <taxon>Bacillati</taxon>
        <taxon>Cyanobacteriota</taxon>
        <taxon>Cyanophyceae</taxon>
        <taxon>Oscillatoriophycideae</taxon>
        <taxon>Oscillatoriales</taxon>
        <taxon>Microcoleaceae</taxon>
        <taxon>Lyngbya</taxon>
    </lineage>
</organism>
<dbReference type="AlphaFoldDB" id="U7QKX0"/>
<name>U7QKX0_9CYAN</name>
<evidence type="ECO:0000313" key="2">
    <source>
        <dbReference type="Proteomes" id="UP000017127"/>
    </source>
</evidence>
<protein>
    <submittedName>
        <fullName evidence="1">Uncharacterized protein</fullName>
    </submittedName>
</protein>
<accession>U7QKX0</accession>
<reference evidence="1 2" key="1">
    <citation type="journal article" date="2013" name="Front. Microbiol.">
        <title>Comparative genomic analyses of the cyanobacterium, Lyngbya aestuarii BL J, a powerful hydrogen producer.</title>
        <authorList>
            <person name="Kothari A."/>
            <person name="Vaughn M."/>
            <person name="Garcia-Pichel F."/>
        </authorList>
    </citation>
    <scope>NUCLEOTIDE SEQUENCE [LARGE SCALE GENOMIC DNA]</scope>
    <source>
        <strain evidence="1 2">BL J</strain>
    </source>
</reference>
<sequence length="57" mass="6631">MTRLNILSELLGFSSFNPTYCLKTNLFVGWCRVYETQHSQRIVGFQFVQLNKSLCVV</sequence>
<proteinExistence type="predicted"/>
<comment type="caution">
    <text evidence="1">The sequence shown here is derived from an EMBL/GenBank/DDBJ whole genome shotgun (WGS) entry which is preliminary data.</text>
</comment>
<gene>
    <name evidence="1" type="ORF">M595_2041</name>
</gene>
<dbReference type="EMBL" id="AUZM01000016">
    <property type="protein sequence ID" value="ERT07902.1"/>
    <property type="molecule type" value="Genomic_DNA"/>
</dbReference>
<keyword evidence="2" id="KW-1185">Reference proteome</keyword>
<evidence type="ECO:0000313" key="1">
    <source>
        <dbReference type="EMBL" id="ERT07902.1"/>
    </source>
</evidence>
<dbReference type="Proteomes" id="UP000017127">
    <property type="component" value="Unassembled WGS sequence"/>
</dbReference>